<keyword evidence="4" id="KW-1185">Reference proteome</keyword>
<dbReference type="InterPro" id="IPR013538">
    <property type="entry name" value="ASHA1/2-like_C"/>
</dbReference>
<organism evidence="3 4">
    <name type="scientific">Pseudolabrys taiwanensis</name>
    <dbReference type="NCBI Taxonomy" id="331696"/>
    <lineage>
        <taxon>Bacteria</taxon>
        <taxon>Pseudomonadati</taxon>
        <taxon>Pseudomonadota</taxon>
        <taxon>Alphaproteobacteria</taxon>
        <taxon>Hyphomicrobiales</taxon>
        <taxon>Xanthobacteraceae</taxon>
        <taxon>Pseudolabrys</taxon>
    </lineage>
</organism>
<name>A0A345ZRQ7_9HYPH</name>
<accession>A0A345ZRQ7</accession>
<evidence type="ECO:0000313" key="4">
    <source>
        <dbReference type="Proteomes" id="UP000254889"/>
    </source>
</evidence>
<dbReference type="SUPFAM" id="SSF55961">
    <property type="entry name" value="Bet v1-like"/>
    <property type="match status" value="1"/>
</dbReference>
<gene>
    <name evidence="3" type="ORF">DW352_03150</name>
</gene>
<reference evidence="3 4" key="1">
    <citation type="submission" date="2018-07" db="EMBL/GenBank/DDBJ databases">
        <authorList>
            <person name="Quirk P.G."/>
            <person name="Krulwich T.A."/>
        </authorList>
    </citation>
    <scope>NUCLEOTIDE SEQUENCE [LARGE SCALE GENOMIC DNA]</scope>
    <source>
        <strain evidence="3 4">CC-BB4</strain>
    </source>
</reference>
<evidence type="ECO:0000256" key="1">
    <source>
        <dbReference type="ARBA" id="ARBA00006817"/>
    </source>
</evidence>
<sequence>MTDAASFVPKTVYVTYIAAAPEQIWQALTDPAFTRHYFSGFAVDVEPRADGHFGLLYPDGRVHIAGRVLEWSPPRRFSCTWVVEGMQGFDELPECIVTYEIEQAGGSCKLTMTESHSWDVPEAILAGGRAGWPAILSSLKSLLETGNALAIAMAPPPDFIEAVARAVAEKPWLRSR</sequence>
<dbReference type="RefSeq" id="WP_115688460.1">
    <property type="nucleotide sequence ID" value="NZ_CP031417.1"/>
</dbReference>
<dbReference type="Gene3D" id="3.30.530.20">
    <property type="match status" value="1"/>
</dbReference>
<dbReference type="OrthoDB" id="9815653at2"/>
<dbReference type="InterPro" id="IPR023393">
    <property type="entry name" value="START-like_dom_sf"/>
</dbReference>
<proteinExistence type="inferred from homology"/>
<comment type="similarity">
    <text evidence="1">Belongs to the AHA1 family.</text>
</comment>
<protein>
    <submittedName>
        <fullName evidence="3">ATPase</fullName>
    </submittedName>
</protein>
<dbReference type="AlphaFoldDB" id="A0A345ZRQ7"/>
<dbReference type="Pfam" id="PF08327">
    <property type="entry name" value="AHSA1"/>
    <property type="match status" value="1"/>
</dbReference>
<dbReference type="CDD" id="cd08893">
    <property type="entry name" value="SRPBCC_CalC_Aha1-like_GntR-HTH"/>
    <property type="match status" value="1"/>
</dbReference>
<evidence type="ECO:0000259" key="2">
    <source>
        <dbReference type="Pfam" id="PF08327"/>
    </source>
</evidence>
<dbReference type="Proteomes" id="UP000254889">
    <property type="component" value="Chromosome"/>
</dbReference>
<feature type="domain" description="Activator of Hsp90 ATPase homologue 1/2-like C-terminal" evidence="2">
    <location>
        <begin position="19"/>
        <end position="144"/>
    </location>
</feature>
<dbReference type="EMBL" id="CP031417">
    <property type="protein sequence ID" value="AXK79604.1"/>
    <property type="molecule type" value="Genomic_DNA"/>
</dbReference>
<evidence type="ECO:0000313" key="3">
    <source>
        <dbReference type="EMBL" id="AXK79604.1"/>
    </source>
</evidence>
<dbReference type="KEGG" id="ptaw:DW352_03150"/>